<gene>
    <name evidence="3" type="primary">LOC109130228</name>
</gene>
<feature type="domain" description="Reverse transcriptase zinc-binding" evidence="1">
    <location>
        <begin position="169"/>
        <end position="253"/>
    </location>
</feature>
<dbReference type="InterPro" id="IPR026960">
    <property type="entry name" value="RVT-Znf"/>
</dbReference>
<protein>
    <submittedName>
        <fullName evidence="3">Uncharacterized protein LOC109130228</fullName>
    </submittedName>
</protein>
<accession>A0ABM1R834</accession>
<keyword evidence="2" id="KW-1185">Reference proteome</keyword>
<organism evidence="2 3">
    <name type="scientific">Camelina sativa</name>
    <name type="common">False flax</name>
    <name type="synonym">Myagrum sativum</name>
    <dbReference type="NCBI Taxonomy" id="90675"/>
    <lineage>
        <taxon>Eukaryota</taxon>
        <taxon>Viridiplantae</taxon>
        <taxon>Streptophyta</taxon>
        <taxon>Embryophyta</taxon>
        <taxon>Tracheophyta</taxon>
        <taxon>Spermatophyta</taxon>
        <taxon>Magnoliopsida</taxon>
        <taxon>eudicotyledons</taxon>
        <taxon>Gunneridae</taxon>
        <taxon>Pentapetalae</taxon>
        <taxon>rosids</taxon>
        <taxon>malvids</taxon>
        <taxon>Brassicales</taxon>
        <taxon>Brassicaceae</taxon>
        <taxon>Camelineae</taxon>
        <taxon>Camelina</taxon>
    </lineage>
</organism>
<evidence type="ECO:0000259" key="1">
    <source>
        <dbReference type="Pfam" id="PF13966"/>
    </source>
</evidence>
<evidence type="ECO:0000313" key="3">
    <source>
        <dbReference type="RefSeq" id="XP_019095172.1"/>
    </source>
</evidence>
<reference evidence="3" key="2">
    <citation type="submission" date="2025-08" db="UniProtKB">
        <authorList>
            <consortium name="RefSeq"/>
        </authorList>
    </citation>
    <scope>IDENTIFICATION</scope>
    <source>
        <tissue evidence="3">Leaf</tissue>
    </source>
</reference>
<name>A0ABM1R834_CAMSA</name>
<dbReference type="GeneID" id="109130228"/>
<dbReference type="PANTHER" id="PTHR33116">
    <property type="entry name" value="REVERSE TRANSCRIPTASE ZINC-BINDING DOMAIN-CONTAINING PROTEIN-RELATED-RELATED"/>
    <property type="match status" value="1"/>
</dbReference>
<dbReference type="RefSeq" id="XP_019095172.1">
    <property type="nucleotide sequence ID" value="XM_019239627.1"/>
</dbReference>
<evidence type="ECO:0000313" key="2">
    <source>
        <dbReference type="Proteomes" id="UP000694864"/>
    </source>
</evidence>
<dbReference type="Proteomes" id="UP000694864">
    <property type="component" value="Chromosome 3"/>
</dbReference>
<dbReference type="Pfam" id="PF13966">
    <property type="entry name" value="zf-RVT"/>
    <property type="match status" value="1"/>
</dbReference>
<proteinExistence type="predicted"/>
<dbReference type="PANTHER" id="PTHR33116:SF76">
    <property type="entry name" value="DUF4283 DOMAIN-CONTAINING PROTEIN"/>
    <property type="match status" value="1"/>
</dbReference>
<sequence>MVGSVSLYDSGIIDVNYGSASLRLFSARDSLWADWIRNNKIKDSVFWSIDEKKTTSWTWKSLLHLRPLARRFIRCNVGSGIKASFWFDWWTPFGPLIDFLGDSEPAQTGIPLKGSVANACSMTGWRLRPARSPQAELLHFHLTTLHLPASSIVDDSYFWRIEDIDLEAFSTKKTWEAIRHRQQPLSWASQVWYKGAIPRHTFMMWIVFLNMIPTRTRLASWGMQIDTTCCICGIHSETRDHLFLHCEFSEDLWVEATRRLGYRSFVFHTWEAFSAWLDIKDSTSTQTVRRLVSQTVIYTIWTERNNRYHNNVITPVHVLFKKLDRQVRDAILAKRHQRKFNHLMQSWLRFI</sequence>
<reference evidence="2" key="1">
    <citation type="journal article" date="2014" name="Nat. Commun.">
        <title>The emerging biofuel crop Camelina sativa retains a highly undifferentiated hexaploid genome structure.</title>
        <authorList>
            <person name="Kagale S."/>
            <person name="Koh C."/>
            <person name="Nixon J."/>
            <person name="Bollina V."/>
            <person name="Clarke W.E."/>
            <person name="Tuteja R."/>
            <person name="Spillane C."/>
            <person name="Robinson S.J."/>
            <person name="Links M.G."/>
            <person name="Clarke C."/>
            <person name="Higgins E.E."/>
            <person name="Huebert T."/>
            <person name="Sharpe A.G."/>
            <person name="Parkin I.A."/>
        </authorList>
    </citation>
    <scope>NUCLEOTIDE SEQUENCE [LARGE SCALE GENOMIC DNA]</scope>
    <source>
        <strain evidence="2">cv. DH55</strain>
    </source>
</reference>